<dbReference type="SUPFAM" id="SSF50341">
    <property type="entry name" value="CheW-like"/>
    <property type="match status" value="1"/>
</dbReference>
<accession>A0A1R1QAN0</accession>
<proteinExistence type="predicted"/>
<dbReference type="GO" id="GO:0007165">
    <property type="term" value="P:signal transduction"/>
    <property type="evidence" value="ECO:0007669"/>
    <property type="project" value="InterPro"/>
</dbReference>
<keyword evidence="3" id="KW-1185">Reference proteome</keyword>
<evidence type="ECO:0000313" key="2">
    <source>
        <dbReference type="EMBL" id="OMH99830.1"/>
    </source>
</evidence>
<protein>
    <recommendedName>
        <fullName evidence="1">CheW-like domain-containing protein</fullName>
    </recommendedName>
</protein>
<evidence type="ECO:0000259" key="1">
    <source>
        <dbReference type="PROSITE" id="PS50851"/>
    </source>
</evidence>
<gene>
    <name evidence="2" type="ORF">BW143_19250</name>
</gene>
<reference evidence="2 3" key="1">
    <citation type="submission" date="2017-01" db="EMBL/GenBank/DDBJ databases">
        <title>Bacillus phylogenomics.</title>
        <authorList>
            <person name="Dunlap C."/>
        </authorList>
    </citation>
    <scope>NUCLEOTIDE SEQUENCE [LARGE SCALE GENOMIC DNA]</scope>
    <source>
        <strain evidence="2 3">NRRL B-41282</strain>
    </source>
</reference>
<dbReference type="GO" id="GO:0005829">
    <property type="term" value="C:cytosol"/>
    <property type="evidence" value="ECO:0007669"/>
    <property type="project" value="TreeGrafter"/>
</dbReference>
<dbReference type="PANTHER" id="PTHR22617:SF23">
    <property type="entry name" value="CHEMOTAXIS PROTEIN CHEW"/>
    <property type="match status" value="1"/>
</dbReference>
<dbReference type="Gene3D" id="2.30.30.40">
    <property type="entry name" value="SH3 Domains"/>
    <property type="match status" value="1"/>
</dbReference>
<dbReference type="PANTHER" id="PTHR22617">
    <property type="entry name" value="CHEMOTAXIS SENSOR HISTIDINE KINASE-RELATED"/>
    <property type="match status" value="1"/>
</dbReference>
<dbReference type="PROSITE" id="PS50851">
    <property type="entry name" value="CHEW"/>
    <property type="match status" value="1"/>
</dbReference>
<dbReference type="Proteomes" id="UP000187367">
    <property type="component" value="Unassembled WGS sequence"/>
</dbReference>
<evidence type="ECO:0000313" key="3">
    <source>
        <dbReference type="Proteomes" id="UP000187367"/>
    </source>
</evidence>
<dbReference type="RefSeq" id="WP_076761786.1">
    <property type="nucleotide sequence ID" value="NZ_JARMMH010000001.1"/>
</dbReference>
<dbReference type="InterPro" id="IPR002545">
    <property type="entry name" value="CheW-lke_dom"/>
</dbReference>
<dbReference type="EMBL" id="MTJL01000044">
    <property type="protein sequence ID" value="OMH99830.1"/>
    <property type="molecule type" value="Genomic_DNA"/>
</dbReference>
<dbReference type="OrthoDB" id="9787997at2"/>
<dbReference type="InterPro" id="IPR036061">
    <property type="entry name" value="CheW-like_dom_sf"/>
</dbReference>
<dbReference type="Gene3D" id="2.40.50.180">
    <property type="entry name" value="CheA-289, Domain 4"/>
    <property type="match status" value="1"/>
</dbReference>
<dbReference type="SMART" id="SM00260">
    <property type="entry name" value="CheW"/>
    <property type="match status" value="1"/>
</dbReference>
<name>A0A1R1RTZ4_9BACI</name>
<dbReference type="Pfam" id="PF01584">
    <property type="entry name" value="CheW"/>
    <property type="match status" value="1"/>
</dbReference>
<sequence length="154" mass="17157">MENQHAILFQVNQEEFGVGIRYIQAIERMGNLKEISGLPKEVRGITNIRGEMIPVIDAGVILHHQPLSINEKSKLLIFSSNTGPAGLLVTEAKEMIEINEDDIKPFHLQADEFSGVLERNGQLIIQLNPDVIVQKIEGFEHISDQFEAEETAAG</sequence>
<dbReference type="InterPro" id="IPR039315">
    <property type="entry name" value="CheW"/>
</dbReference>
<organism evidence="2 3">
    <name type="scientific">Bacillus swezeyi</name>
    <dbReference type="NCBI Taxonomy" id="1925020"/>
    <lineage>
        <taxon>Bacteria</taxon>
        <taxon>Bacillati</taxon>
        <taxon>Bacillota</taxon>
        <taxon>Bacilli</taxon>
        <taxon>Bacillales</taxon>
        <taxon>Bacillaceae</taxon>
        <taxon>Bacillus</taxon>
    </lineage>
</organism>
<dbReference type="GO" id="GO:0006935">
    <property type="term" value="P:chemotaxis"/>
    <property type="evidence" value="ECO:0007669"/>
    <property type="project" value="InterPro"/>
</dbReference>
<accession>A0A1R1RTZ4</accession>
<feature type="domain" description="CheW-like" evidence="1">
    <location>
        <begin position="3"/>
        <end position="138"/>
    </location>
</feature>
<dbReference type="AlphaFoldDB" id="A0A1R1RTZ4"/>
<comment type="caution">
    <text evidence="2">The sequence shown here is derived from an EMBL/GenBank/DDBJ whole genome shotgun (WGS) entry which is preliminary data.</text>
</comment>